<dbReference type="AlphaFoldDB" id="A0A0E9PAJ6"/>
<name>A0A0E9PAJ6_ANGAN</name>
<organism evidence="1">
    <name type="scientific">Anguilla anguilla</name>
    <name type="common">European freshwater eel</name>
    <name type="synonym">Muraena anguilla</name>
    <dbReference type="NCBI Taxonomy" id="7936"/>
    <lineage>
        <taxon>Eukaryota</taxon>
        <taxon>Metazoa</taxon>
        <taxon>Chordata</taxon>
        <taxon>Craniata</taxon>
        <taxon>Vertebrata</taxon>
        <taxon>Euteleostomi</taxon>
        <taxon>Actinopterygii</taxon>
        <taxon>Neopterygii</taxon>
        <taxon>Teleostei</taxon>
        <taxon>Anguilliformes</taxon>
        <taxon>Anguillidae</taxon>
        <taxon>Anguilla</taxon>
    </lineage>
</organism>
<protein>
    <submittedName>
        <fullName evidence="1">Uncharacterized protein</fullName>
    </submittedName>
</protein>
<reference evidence="1" key="2">
    <citation type="journal article" date="2015" name="Fish Shellfish Immunol.">
        <title>Early steps in the European eel (Anguilla anguilla)-Vibrio vulnificus interaction in the gills: Role of the RtxA13 toxin.</title>
        <authorList>
            <person name="Callol A."/>
            <person name="Pajuelo D."/>
            <person name="Ebbesson L."/>
            <person name="Teles M."/>
            <person name="MacKenzie S."/>
            <person name="Amaro C."/>
        </authorList>
    </citation>
    <scope>NUCLEOTIDE SEQUENCE</scope>
</reference>
<dbReference type="EMBL" id="GBXM01107487">
    <property type="protein sequence ID" value="JAH01090.1"/>
    <property type="molecule type" value="Transcribed_RNA"/>
</dbReference>
<proteinExistence type="predicted"/>
<evidence type="ECO:0000313" key="1">
    <source>
        <dbReference type="EMBL" id="JAH01090.1"/>
    </source>
</evidence>
<accession>A0A0E9PAJ6</accession>
<reference evidence="1" key="1">
    <citation type="submission" date="2014-11" db="EMBL/GenBank/DDBJ databases">
        <authorList>
            <person name="Amaro Gonzalez C."/>
        </authorList>
    </citation>
    <scope>NUCLEOTIDE SEQUENCE</scope>
</reference>
<sequence length="41" mass="4851">MSLFTIYIHFYLYEPMEQLNDTNVCVPGLLQHRTLGQFVAF</sequence>